<dbReference type="RefSeq" id="WP_165712995.1">
    <property type="nucleotide sequence ID" value="NZ_BLXU01000027.1"/>
</dbReference>
<organism evidence="2 3">
    <name type="scientific">Lactococcus garvieae</name>
    <dbReference type="NCBI Taxonomy" id="1363"/>
    <lineage>
        <taxon>Bacteria</taxon>
        <taxon>Bacillati</taxon>
        <taxon>Bacillota</taxon>
        <taxon>Bacilli</taxon>
        <taxon>Lactobacillales</taxon>
        <taxon>Streptococcaceae</taxon>
        <taxon>Lactococcus</taxon>
    </lineage>
</organism>
<feature type="chain" id="PRO_5027035773" evidence="1">
    <location>
        <begin position="29"/>
        <end position="260"/>
    </location>
</feature>
<evidence type="ECO:0000313" key="3">
    <source>
        <dbReference type="Proteomes" id="UP000504756"/>
    </source>
</evidence>
<accession>A0A6L2ZXZ2</accession>
<reference evidence="2 3" key="1">
    <citation type="submission" date="2020-06" db="EMBL/GenBank/DDBJ databases">
        <title>Draft genome sequence of Lactic acid bacteria from Okinawan-style tofu.</title>
        <authorList>
            <person name="Takara I."/>
            <person name="Ikematsu S."/>
        </authorList>
    </citation>
    <scope>NUCLEOTIDE SEQUENCE [LARGE SCALE GENOMIC DNA]</scope>
    <source>
        <strain evidence="3">lg38</strain>
    </source>
</reference>
<name>A0A6L2ZXZ2_9LACT</name>
<proteinExistence type="predicted"/>
<dbReference type="AlphaFoldDB" id="A0A6L2ZXZ2"/>
<sequence>MKNFKIKGIVFSTVAILTIANSTIISHADVAVENSPTLSGTPADIPSDASQIISDTEDYVEYKIADGGEIQDSTGQDIQIPVTVSTNIQESSDGVISGETTYTAKLEEAEIVEDSLENPLLSSAQFFKNGLFGINAFAQTSNTGTYTHDKGNHVSISTTVNWSSSGISKKINYVTGNYYIFTSGFGVKSASVKVGESNLIQYPNISKVWNLGGAHNWRVNCNYPYRSTSGRGASGGANYYMTISNGRTSYAVTLYNTVWG</sequence>
<gene>
    <name evidence="2" type="ORF">ikelab_22540</name>
</gene>
<protein>
    <submittedName>
        <fullName evidence="2">Uncharacterized protein</fullName>
    </submittedName>
</protein>
<evidence type="ECO:0000256" key="1">
    <source>
        <dbReference type="SAM" id="SignalP"/>
    </source>
</evidence>
<dbReference type="Proteomes" id="UP000504756">
    <property type="component" value="Unassembled WGS sequence"/>
</dbReference>
<evidence type="ECO:0000313" key="2">
    <source>
        <dbReference type="EMBL" id="GFO52979.1"/>
    </source>
</evidence>
<comment type="caution">
    <text evidence="2">The sequence shown here is derived from an EMBL/GenBank/DDBJ whole genome shotgun (WGS) entry which is preliminary data.</text>
</comment>
<dbReference type="EMBL" id="BLXU01000027">
    <property type="protein sequence ID" value="GFO52979.1"/>
    <property type="molecule type" value="Genomic_DNA"/>
</dbReference>
<feature type="signal peptide" evidence="1">
    <location>
        <begin position="1"/>
        <end position="28"/>
    </location>
</feature>
<keyword evidence="1" id="KW-0732">Signal</keyword>